<evidence type="ECO:0000313" key="4">
    <source>
        <dbReference type="EMBL" id="CAE0504347.1"/>
    </source>
</evidence>
<dbReference type="PANTHER" id="PTHR24198:SF165">
    <property type="entry name" value="ANKYRIN REPEAT-CONTAINING PROTEIN-RELATED"/>
    <property type="match status" value="1"/>
</dbReference>
<dbReference type="Pfam" id="PF12796">
    <property type="entry name" value="Ank_2"/>
    <property type="match status" value="1"/>
</dbReference>
<dbReference type="SMART" id="SM00248">
    <property type="entry name" value="ANK"/>
    <property type="match status" value="4"/>
</dbReference>
<keyword evidence="1" id="KW-0677">Repeat</keyword>
<dbReference type="InterPro" id="IPR036047">
    <property type="entry name" value="F-box-like_dom_sf"/>
</dbReference>
<name>A0A7S3R6X0_DUNTE</name>
<reference evidence="4" key="1">
    <citation type="submission" date="2021-01" db="EMBL/GenBank/DDBJ databases">
        <authorList>
            <person name="Corre E."/>
            <person name="Pelletier E."/>
            <person name="Niang G."/>
            <person name="Scheremetjew M."/>
            <person name="Finn R."/>
            <person name="Kale V."/>
            <person name="Holt S."/>
            <person name="Cochrane G."/>
            <person name="Meng A."/>
            <person name="Brown T."/>
            <person name="Cohen L."/>
        </authorList>
    </citation>
    <scope>NUCLEOTIDE SEQUENCE</scope>
    <source>
        <strain evidence="4">CCMP1320</strain>
    </source>
</reference>
<gene>
    <name evidence="4" type="ORF">DTER00134_LOCUS19420</name>
</gene>
<evidence type="ECO:0008006" key="5">
    <source>
        <dbReference type="Google" id="ProtNLM"/>
    </source>
</evidence>
<dbReference type="InterPro" id="IPR036770">
    <property type="entry name" value="Ankyrin_rpt-contain_sf"/>
</dbReference>
<evidence type="ECO:0000256" key="1">
    <source>
        <dbReference type="ARBA" id="ARBA00022737"/>
    </source>
</evidence>
<evidence type="ECO:0000256" key="3">
    <source>
        <dbReference type="PROSITE-ProRule" id="PRU00023"/>
    </source>
</evidence>
<keyword evidence="2 3" id="KW-0040">ANK repeat</keyword>
<dbReference type="Pfam" id="PF00023">
    <property type="entry name" value="Ank"/>
    <property type="match status" value="2"/>
</dbReference>
<dbReference type="Gene3D" id="1.25.40.20">
    <property type="entry name" value="Ankyrin repeat-containing domain"/>
    <property type="match status" value="2"/>
</dbReference>
<dbReference type="InterPro" id="IPR002110">
    <property type="entry name" value="Ankyrin_rpt"/>
</dbReference>
<dbReference type="PROSITE" id="PS50297">
    <property type="entry name" value="ANK_REP_REGION"/>
    <property type="match status" value="2"/>
</dbReference>
<organism evidence="4">
    <name type="scientific">Dunaliella tertiolecta</name>
    <name type="common">Green alga</name>
    <dbReference type="NCBI Taxonomy" id="3047"/>
    <lineage>
        <taxon>Eukaryota</taxon>
        <taxon>Viridiplantae</taxon>
        <taxon>Chlorophyta</taxon>
        <taxon>core chlorophytes</taxon>
        <taxon>Chlorophyceae</taxon>
        <taxon>CS clade</taxon>
        <taxon>Chlamydomonadales</taxon>
        <taxon>Dunaliellaceae</taxon>
        <taxon>Dunaliella</taxon>
    </lineage>
</organism>
<dbReference type="EMBL" id="HBIP01031912">
    <property type="protein sequence ID" value="CAE0504347.1"/>
    <property type="molecule type" value="Transcribed_RNA"/>
</dbReference>
<feature type="repeat" description="ANK" evidence="3">
    <location>
        <begin position="305"/>
        <end position="337"/>
    </location>
</feature>
<proteinExistence type="predicted"/>
<protein>
    <recommendedName>
        <fullName evidence="5">F-box domain-containing protein</fullName>
    </recommendedName>
</protein>
<feature type="repeat" description="ANK" evidence="3">
    <location>
        <begin position="226"/>
        <end position="258"/>
    </location>
</feature>
<dbReference type="PROSITE" id="PS50088">
    <property type="entry name" value="ANK_REPEAT"/>
    <property type="match status" value="2"/>
</dbReference>
<accession>A0A7S3R6X0</accession>
<evidence type="ECO:0000256" key="2">
    <source>
        <dbReference type="ARBA" id="ARBA00023043"/>
    </source>
</evidence>
<dbReference type="AlphaFoldDB" id="A0A7S3R6X0"/>
<sequence length="420" mass="45827">MMMLSTAEASAETGTSILDLPKEVLTQVLMRLDSSADISSLSSTSRSMLAAVTADHFMLAQWLCQHRTAGDAMILAARKGGADVMLALLQRFGLPAAGRYQGSYQRKALWNGREIEEGIKEEHSETYHINRHTRIGLPKLAAGLYPYVPQGLSALELAAKYGHQQVVAALLSRADVRADVEAAVGALFLAAQFDHVECLAVLLGPQSPVDANSRCDPSAGGFDATQGSFALHKAAYPGNLRAVRLLLSKGAQVHVRDNLQCLPLHLACLGACNTRHEERREIVRLMSGVLASSNAKDALDWYDAAGSTPLHYAVRAGLYGCCEVLLSESREVNRTLQMPVEGTGGYPGDDWRRRHCRLSDITLQVAGSTPMDLCMDRLHRESTVEDPQYNDALIATRNVLLRWAPIGGLCPGEKRPYRRR</sequence>
<dbReference type="PANTHER" id="PTHR24198">
    <property type="entry name" value="ANKYRIN REPEAT AND PROTEIN KINASE DOMAIN-CONTAINING PROTEIN"/>
    <property type="match status" value="1"/>
</dbReference>
<dbReference type="SUPFAM" id="SSF81383">
    <property type="entry name" value="F-box domain"/>
    <property type="match status" value="1"/>
</dbReference>
<dbReference type="SUPFAM" id="SSF48403">
    <property type="entry name" value="Ankyrin repeat"/>
    <property type="match status" value="1"/>
</dbReference>